<evidence type="ECO:0000256" key="1">
    <source>
        <dbReference type="ARBA" id="ARBA00004571"/>
    </source>
</evidence>
<feature type="chain" id="PRO_5031079941" evidence="10">
    <location>
        <begin position="24"/>
        <end position="889"/>
    </location>
</feature>
<keyword evidence="3 8" id="KW-1134">Transmembrane beta strand</keyword>
<feature type="domain" description="TonB-dependent receptor-like beta-barrel" evidence="11">
    <location>
        <begin position="326"/>
        <end position="843"/>
    </location>
</feature>
<evidence type="ECO:0000256" key="10">
    <source>
        <dbReference type="SAM" id="SignalP"/>
    </source>
</evidence>
<evidence type="ECO:0000256" key="6">
    <source>
        <dbReference type="ARBA" id="ARBA00023136"/>
    </source>
</evidence>
<comment type="caution">
    <text evidence="13">The sequence shown here is derived from an EMBL/GenBank/DDBJ whole genome shotgun (WGS) entry which is preliminary data.</text>
</comment>
<evidence type="ECO:0000259" key="12">
    <source>
        <dbReference type="Pfam" id="PF07715"/>
    </source>
</evidence>
<evidence type="ECO:0000256" key="4">
    <source>
        <dbReference type="ARBA" id="ARBA00022692"/>
    </source>
</evidence>
<keyword evidence="7 8" id="KW-0998">Cell outer membrane</keyword>
<evidence type="ECO:0000313" key="14">
    <source>
        <dbReference type="Proteomes" id="UP000589292"/>
    </source>
</evidence>
<evidence type="ECO:0000256" key="8">
    <source>
        <dbReference type="PROSITE-ProRule" id="PRU01360"/>
    </source>
</evidence>
<dbReference type="PANTHER" id="PTHR47234">
    <property type="match status" value="1"/>
</dbReference>
<dbReference type="Pfam" id="PF00593">
    <property type="entry name" value="TonB_dep_Rec_b-barrel"/>
    <property type="match status" value="1"/>
</dbReference>
<protein>
    <submittedName>
        <fullName evidence="13">TonB-dependent receptor</fullName>
    </submittedName>
</protein>
<dbReference type="AlphaFoldDB" id="A0A7V8RCB5"/>
<comment type="subcellular location">
    <subcellularLocation>
        <location evidence="1 8">Cell outer membrane</location>
        <topology evidence="1 8">Multi-pass membrane protein</topology>
    </subcellularLocation>
</comment>
<dbReference type="InterPro" id="IPR012910">
    <property type="entry name" value="Plug_dom"/>
</dbReference>
<keyword evidence="13" id="KW-0675">Receptor</keyword>
<gene>
    <name evidence="13" type="ORF">FG486_05745</name>
</gene>
<organism evidence="13 14">
    <name type="scientific">Sphingomonas ursincola</name>
    <dbReference type="NCBI Taxonomy" id="56361"/>
    <lineage>
        <taxon>Bacteria</taxon>
        <taxon>Pseudomonadati</taxon>
        <taxon>Pseudomonadota</taxon>
        <taxon>Alphaproteobacteria</taxon>
        <taxon>Sphingomonadales</taxon>
        <taxon>Sphingomonadaceae</taxon>
        <taxon>Sphingomonas</taxon>
    </lineage>
</organism>
<dbReference type="PROSITE" id="PS52016">
    <property type="entry name" value="TONB_DEPENDENT_REC_3"/>
    <property type="match status" value="1"/>
</dbReference>
<dbReference type="Pfam" id="PF07715">
    <property type="entry name" value="Plug"/>
    <property type="match status" value="1"/>
</dbReference>
<dbReference type="EMBL" id="VDES01000001">
    <property type="protein sequence ID" value="MBA1373834.1"/>
    <property type="molecule type" value="Genomic_DNA"/>
</dbReference>
<comment type="similarity">
    <text evidence="8 9">Belongs to the TonB-dependent receptor family.</text>
</comment>
<keyword evidence="10" id="KW-0732">Signal</keyword>
<evidence type="ECO:0000259" key="11">
    <source>
        <dbReference type="Pfam" id="PF00593"/>
    </source>
</evidence>
<dbReference type="SUPFAM" id="SSF56935">
    <property type="entry name" value="Porins"/>
    <property type="match status" value="1"/>
</dbReference>
<feature type="domain" description="TonB-dependent receptor plug" evidence="12">
    <location>
        <begin position="63"/>
        <end position="184"/>
    </location>
</feature>
<evidence type="ECO:0000256" key="3">
    <source>
        <dbReference type="ARBA" id="ARBA00022452"/>
    </source>
</evidence>
<proteinExistence type="inferred from homology"/>
<keyword evidence="6 8" id="KW-0472">Membrane</keyword>
<evidence type="ECO:0000313" key="13">
    <source>
        <dbReference type="EMBL" id="MBA1373834.1"/>
    </source>
</evidence>
<name>A0A7V8RCB5_9SPHN</name>
<dbReference type="InterPro" id="IPR000531">
    <property type="entry name" value="Beta-barrel_TonB"/>
</dbReference>
<evidence type="ECO:0000256" key="7">
    <source>
        <dbReference type="ARBA" id="ARBA00023237"/>
    </source>
</evidence>
<dbReference type="Proteomes" id="UP000589292">
    <property type="component" value="Unassembled WGS sequence"/>
</dbReference>
<evidence type="ECO:0000256" key="5">
    <source>
        <dbReference type="ARBA" id="ARBA00023077"/>
    </source>
</evidence>
<dbReference type="InterPro" id="IPR037066">
    <property type="entry name" value="Plug_dom_sf"/>
</dbReference>
<evidence type="ECO:0000256" key="9">
    <source>
        <dbReference type="RuleBase" id="RU003357"/>
    </source>
</evidence>
<sequence length="889" mass="94794">MNGGISRAVLVTALLAAPQTGWAANLADAGEQPLADAAAQEDDAPERADIVVTGTRRTDRTVIESSVPIDVFTNEDLATQSSPQLQTILQTLVPSFNQQRNLLGDASAFVRPPTLRGLPPDQILVLINGKRMHRSALVQVAGGQLAQGSQGPDLSQIPGQALGRIEVLRDGASALYGSDAIAGVINLGLSTKDSGIDMQARYGQTYAGDGQDTQISAIAGFKLGSDGGFFNVTGEFIDQNIWDRSAPRPEIAPLVAAGIRPPIAKGNRLGQPENRAYRVVLNASLPLGDKDELYLFGNWGTQRQGNDFNYRRPIGVTTTAIPGRGPSFGNTGSFGKSINTTYLDRLPNGNFSETGRTFEASQIFPNGFTPFFEAENEDFAIVGGYKGETGFGMTYDLSGSTGTNKIRYFMSNTLNPSLGPDSPTSFYLGKLVQTETNLNLDLSYPWEIGLASPLNVAGGFEFRRESYEVGLGDRASWVTGPFAAQTVQRANGTTFLSTKPVGANGFPGFGPDSVTSGGRNSVSAYLDLEADIVESFTLSGALRYDRFTDFGDTINGKISARWAIADAIAVRGNFNTGFRAPTPGQQFTQNVQTAFPNGSPVPVAVATVRPDSIVGIAYGSSPLKPEKSTSFSGGLVLTPGGGFTFTLDYYNIKVKDRIGITGNFNVTAANRTALLALGVANALDLGQINFFTNGFATRTQGIDAVLTHKAATGIGNFNTSLAVNWNKTEVTSIRSVVQSAAIGGASAPLIDRVREGNIEESLPRWRAVLSETFTSGMFDVTARVNYASSITTYFAPATGFDPAFASLYPNPWPKTFDAEVWADLEVGITFAEKYRIAVGGQNIFDNYPERETRNIYPQTGGAANGSLYPDTSPLGWAGGFWYVRGTVSF</sequence>
<evidence type="ECO:0000256" key="2">
    <source>
        <dbReference type="ARBA" id="ARBA00022448"/>
    </source>
</evidence>
<dbReference type="Gene3D" id="2.170.130.10">
    <property type="entry name" value="TonB-dependent receptor, plug domain"/>
    <property type="match status" value="1"/>
</dbReference>
<dbReference type="GO" id="GO:0009279">
    <property type="term" value="C:cell outer membrane"/>
    <property type="evidence" value="ECO:0007669"/>
    <property type="project" value="UniProtKB-SubCell"/>
</dbReference>
<dbReference type="Gene3D" id="2.40.170.20">
    <property type="entry name" value="TonB-dependent receptor, beta-barrel domain"/>
    <property type="match status" value="1"/>
</dbReference>
<keyword evidence="5 9" id="KW-0798">TonB box</keyword>
<dbReference type="InterPro" id="IPR039426">
    <property type="entry name" value="TonB-dep_rcpt-like"/>
</dbReference>
<reference evidence="13 14" key="1">
    <citation type="journal article" date="1994" name="Int. J. Syst. Bacteriol.">
        <title>Phylogenetic positions of novel aerobic, bacteriochlorophyll a-containing bacteria and description of Roseococcus thiosulfatophilus gen. nov., sp. nov., Erythromicrobium ramosum gen. nov., sp. nov., and Erythrobacter litoralis sp. nov.</title>
        <authorList>
            <person name="Yurkov V."/>
            <person name="Stackebrandt E."/>
            <person name="Holmes A."/>
            <person name="Fuerst J.A."/>
            <person name="Hugenholtz P."/>
            <person name="Golecki J."/>
            <person name="Gad'on N."/>
            <person name="Gorlenko V.M."/>
            <person name="Kompantseva E.I."/>
            <person name="Drews G."/>
        </authorList>
    </citation>
    <scope>NUCLEOTIDE SEQUENCE [LARGE SCALE GENOMIC DNA]</scope>
    <source>
        <strain evidence="13 14">KR-99</strain>
    </source>
</reference>
<accession>A0A7V8RCB5</accession>
<keyword evidence="2 8" id="KW-0813">Transport</keyword>
<feature type="signal peptide" evidence="10">
    <location>
        <begin position="1"/>
        <end position="23"/>
    </location>
</feature>
<keyword evidence="14" id="KW-1185">Reference proteome</keyword>
<dbReference type="PANTHER" id="PTHR47234:SF3">
    <property type="entry name" value="SECRETIN_TONB SHORT N-TERMINAL DOMAIN-CONTAINING PROTEIN"/>
    <property type="match status" value="1"/>
</dbReference>
<keyword evidence="4 8" id="KW-0812">Transmembrane</keyword>
<dbReference type="InterPro" id="IPR036942">
    <property type="entry name" value="Beta-barrel_TonB_sf"/>
</dbReference>